<comment type="caution">
    <text evidence="4">The sequence shown here is derived from an EMBL/GenBank/DDBJ whole genome shotgun (WGS) entry which is preliminary data.</text>
</comment>
<dbReference type="AlphaFoldDB" id="A0A370D9G5"/>
<keyword evidence="1" id="KW-0808">Transferase</keyword>
<dbReference type="InterPro" id="IPR027417">
    <property type="entry name" value="P-loop_NTPase"/>
</dbReference>
<protein>
    <recommendedName>
        <fullName evidence="3">Sulfotransferase domain-containing protein</fullName>
    </recommendedName>
</protein>
<evidence type="ECO:0000313" key="4">
    <source>
        <dbReference type="EMBL" id="RDH81210.1"/>
    </source>
</evidence>
<sequence>MSNYKKNNKCPDFFIVGAPKSGTTSFYHYLDGCDEIYMSDIKEPNYFSCSDIKNQNLYYKVKSVCDYDQYLSLFGNASTEQLRGEASVSYLYYPEVASKIYRYNQNAKIIIALRNPVERAISHFEMDSRLGYVDKSLNQVLEGGDDNFYQQYIKLGLYYDQVKRYLDVFGEDQVKIFLFDEIVEDSYSVFLQILLFLNVDESEFCFDGVIYNDAIEGKNKYISFLYRNTSFRCFVSKLIPENIKLYLKALFFKKSIKKTVDCEIKEKLFCFYKDDIGKLQKLINRDLSHWVDAK</sequence>
<dbReference type="Gene3D" id="3.40.50.300">
    <property type="entry name" value="P-loop containing nucleotide triphosphate hydrolases"/>
    <property type="match status" value="1"/>
</dbReference>
<dbReference type="Proteomes" id="UP000254266">
    <property type="component" value="Unassembled WGS sequence"/>
</dbReference>
<organism evidence="4 5">
    <name type="scientific">endosymbiont of Galathealinum brachiosum</name>
    <dbReference type="NCBI Taxonomy" id="2200906"/>
    <lineage>
        <taxon>Bacteria</taxon>
        <taxon>Pseudomonadati</taxon>
        <taxon>Pseudomonadota</taxon>
        <taxon>Gammaproteobacteria</taxon>
        <taxon>sulfur-oxidizing symbionts</taxon>
    </lineage>
</organism>
<dbReference type="SUPFAM" id="SSF52540">
    <property type="entry name" value="P-loop containing nucleoside triphosphate hydrolases"/>
    <property type="match status" value="1"/>
</dbReference>
<reference evidence="4 5" key="1">
    <citation type="journal article" date="2018" name="ISME J.">
        <title>Endosymbiont genomes yield clues of tubeworm success.</title>
        <authorList>
            <person name="Li Y."/>
            <person name="Liles M.R."/>
            <person name="Halanych K.M."/>
        </authorList>
    </citation>
    <scope>NUCLEOTIDE SEQUENCE [LARGE SCALE GENOMIC DNA]</scope>
    <source>
        <strain evidence="4">A1464</strain>
    </source>
</reference>
<gene>
    <name evidence="4" type="ORF">DIZ80_13975</name>
</gene>
<evidence type="ECO:0000256" key="1">
    <source>
        <dbReference type="ARBA" id="ARBA00022679"/>
    </source>
</evidence>
<evidence type="ECO:0000259" key="3">
    <source>
        <dbReference type="Pfam" id="PF00685"/>
    </source>
</evidence>
<dbReference type="InterPro" id="IPR037359">
    <property type="entry name" value="NST/OST"/>
</dbReference>
<dbReference type="Pfam" id="PF00685">
    <property type="entry name" value="Sulfotransfer_1"/>
    <property type="match status" value="1"/>
</dbReference>
<proteinExistence type="predicted"/>
<dbReference type="PANTHER" id="PTHR10605:SF56">
    <property type="entry name" value="BIFUNCTIONAL HEPARAN SULFATE N-DEACETYLASE_N-SULFOTRANSFERASE"/>
    <property type="match status" value="1"/>
</dbReference>
<accession>A0A370D9G5</accession>
<name>A0A370D9G5_9GAMM</name>
<keyword evidence="2" id="KW-0325">Glycoprotein</keyword>
<dbReference type="GO" id="GO:0008146">
    <property type="term" value="F:sulfotransferase activity"/>
    <property type="evidence" value="ECO:0007669"/>
    <property type="project" value="InterPro"/>
</dbReference>
<dbReference type="InterPro" id="IPR000863">
    <property type="entry name" value="Sulfotransferase_dom"/>
</dbReference>
<dbReference type="EMBL" id="QFXC01000013">
    <property type="protein sequence ID" value="RDH81210.1"/>
    <property type="molecule type" value="Genomic_DNA"/>
</dbReference>
<feature type="domain" description="Sulfotransferase" evidence="3">
    <location>
        <begin position="11"/>
        <end position="202"/>
    </location>
</feature>
<dbReference type="PANTHER" id="PTHR10605">
    <property type="entry name" value="HEPARAN SULFATE SULFOTRANSFERASE"/>
    <property type="match status" value="1"/>
</dbReference>
<evidence type="ECO:0000256" key="2">
    <source>
        <dbReference type="ARBA" id="ARBA00023180"/>
    </source>
</evidence>
<keyword evidence="5" id="KW-1185">Reference proteome</keyword>
<evidence type="ECO:0000313" key="5">
    <source>
        <dbReference type="Proteomes" id="UP000254266"/>
    </source>
</evidence>